<dbReference type="UniPathway" id="UPA00989"/>
<evidence type="ECO:0000256" key="6">
    <source>
        <dbReference type="ARBA" id="ARBA00022694"/>
    </source>
</evidence>
<comment type="function">
    <text evidence="2 7">Catalyzes the formation of N(7)-methylguanine at position 46 (m7G46) in tRNA.</text>
</comment>
<dbReference type="InterPro" id="IPR055361">
    <property type="entry name" value="tRNA_methyltr_TrmB_bact"/>
</dbReference>
<evidence type="ECO:0000256" key="1">
    <source>
        <dbReference type="ARBA" id="ARBA00000142"/>
    </source>
</evidence>
<dbReference type="InterPro" id="IPR029063">
    <property type="entry name" value="SAM-dependent_MTases_sf"/>
</dbReference>
<dbReference type="PANTHER" id="PTHR23417">
    <property type="entry name" value="3-DEOXY-D-MANNO-OCTULOSONIC-ACID TRANSFERASE/TRNA GUANINE-N 7 - -METHYLTRANSFERASE"/>
    <property type="match status" value="1"/>
</dbReference>
<dbReference type="Proteomes" id="UP000620133">
    <property type="component" value="Chromosome"/>
</dbReference>
<keyword evidence="6 7" id="KW-0819">tRNA processing</keyword>
<evidence type="ECO:0000256" key="2">
    <source>
        <dbReference type="ARBA" id="ARBA00003015"/>
    </source>
</evidence>
<feature type="binding site" evidence="7">
    <location>
        <position position="115"/>
    </location>
    <ligand>
        <name>substrate</name>
    </ligand>
</feature>
<feature type="binding site" evidence="7">
    <location>
        <position position="37"/>
    </location>
    <ligand>
        <name>S-adenosyl-L-methionine</name>
        <dbReference type="ChEBI" id="CHEBI:59789"/>
    </ligand>
</feature>
<dbReference type="EC" id="2.1.1.33" evidence="7"/>
<sequence length="202" mass="23881">MRQKRLKYVNIDLLQKHGVITKVEALDLPKDKSIFLEIGSGKGQFITSMAKDHPDDLFIAMEVNLYVIYRVLEKKMEMKIDNLIILLADAKYLETYFSKTLIDGVYLNFSDPWPKVKHHKRRLTYPTFLKLYQKLLKPNAKLQFRTDHKDLFLDSVEYIKPYFDLIDITHDLAPSTYMTEYEVKKRPLGPIYQLIGEYKDVK</sequence>
<feature type="binding site" evidence="7">
    <location>
        <position position="89"/>
    </location>
    <ligand>
        <name>S-adenosyl-L-methionine</name>
        <dbReference type="ChEBI" id="CHEBI:59789"/>
    </ligand>
</feature>
<feature type="binding site" evidence="7">
    <location>
        <position position="62"/>
    </location>
    <ligand>
        <name>S-adenosyl-L-methionine</name>
        <dbReference type="ChEBI" id="CHEBI:59789"/>
    </ligand>
</feature>
<dbReference type="PROSITE" id="PS51625">
    <property type="entry name" value="SAM_MT_TRMB"/>
    <property type="match status" value="1"/>
</dbReference>
<dbReference type="HAMAP" id="MF_01057">
    <property type="entry name" value="tRNA_methyltr_TrmB"/>
    <property type="match status" value="1"/>
</dbReference>
<dbReference type="Gene3D" id="3.40.50.150">
    <property type="entry name" value="Vaccinia Virus protein VP39"/>
    <property type="match status" value="1"/>
</dbReference>
<accession>A0A7U9TLB8</accession>
<feature type="binding site" evidence="7">
    <location>
        <position position="147"/>
    </location>
    <ligand>
        <name>substrate</name>
    </ligand>
</feature>
<dbReference type="AlphaFoldDB" id="A0A7U9TLB8"/>
<dbReference type="RefSeq" id="WP_176240096.1">
    <property type="nucleotide sequence ID" value="NZ_AP024412.1"/>
</dbReference>
<keyword evidence="5 7" id="KW-0949">S-adenosyl-L-methionine</keyword>
<dbReference type="SUPFAM" id="SSF53335">
    <property type="entry name" value="S-adenosyl-L-methionine-dependent methyltransferases"/>
    <property type="match status" value="1"/>
</dbReference>
<evidence type="ECO:0000256" key="3">
    <source>
        <dbReference type="ARBA" id="ARBA00022603"/>
    </source>
</evidence>
<proteinExistence type="inferred from homology"/>
<evidence type="ECO:0000256" key="5">
    <source>
        <dbReference type="ARBA" id="ARBA00022691"/>
    </source>
</evidence>
<dbReference type="GO" id="GO:0008176">
    <property type="term" value="F:tRNA (guanine(46)-N7)-methyltransferase activity"/>
    <property type="evidence" value="ECO:0007669"/>
    <property type="project" value="UniProtKB-UniRule"/>
</dbReference>
<dbReference type="GO" id="GO:0043527">
    <property type="term" value="C:tRNA methyltransferase complex"/>
    <property type="evidence" value="ECO:0007669"/>
    <property type="project" value="TreeGrafter"/>
</dbReference>
<comment type="catalytic activity">
    <reaction evidence="1 7">
        <text>guanosine(46) in tRNA + S-adenosyl-L-methionine = N(7)-methylguanosine(46) in tRNA + S-adenosyl-L-homocysteine</text>
        <dbReference type="Rhea" id="RHEA:42708"/>
        <dbReference type="Rhea" id="RHEA-COMP:10188"/>
        <dbReference type="Rhea" id="RHEA-COMP:10189"/>
        <dbReference type="ChEBI" id="CHEBI:57856"/>
        <dbReference type="ChEBI" id="CHEBI:59789"/>
        <dbReference type="ChEBI" id="CHEBI:74269"/>
        <dbReference type="ChEBI" id="CHEBI:74480"/>
        <dbReference type="EC" id="2.1.1.33"/>
    </reaction>
</comment>
<dbReference type="EMBL" id="AP024412">
    <property type="protein sequence ID" value="BCR36044.1"/>
    <property type="molecule type" value="Genomic_DNA"/>
</dbReference>
<feature type="binding site" evidence="7">
    <location>
        <position position="111"/>
    </location>
    <ligand>
        <name>S-adenosyl-L-methionine</name>
        <dbReference type="ChEBI" id="CHEBI:59789"/>
    </ligand>
</feature>
<dbReference type="CDD" id="cd02440">
    <property type="entry name" value="AdoMet_MTases"/>
    <property type="match status" value="1"/>
</dbReference>
<evidence type="ECO:0000313" key="8">
    <source>
        <dbReference type="EMBL" id="BCR36044.1"/>
    </source>
</evidence>
<evidence type="ECO:0000256" key="7">
    <source>
        <dbReference type="HAMAP-Rule" id="MF_01057"/>
    </source>
</evidence>
<dbReference type="KEGG" id="manr:MPAN_009370"/>
<name>A0A7U9TLB8_9MOLU</name>
<organism evidence="8 9">
    <name type="scientific">Mariniplasma anaerobium</name>
    <dbReference type="NCBI Taxonomy" id="2735436"/>
    <lineage>
        <taxon>Bacteria</taxon>
        <taxon>Bacillati</taxon>
        <taxon>Mycoplasmatota</taxon>
        <taxon>Mollicutes</taxon>
        <taxon>Acholeplasmatales</taxon>
        <taxon>Acholeplasmataceae</taxon>
        <taxon>Mariniplasma</taxon>
    </lineage>
</organism>
<dbReference type="InterPro" id="IPR003358">
    <property type="entry name" value="tRNA_(Gua-N-7)_MeTrfase_Trmb"/>
</dbReference>
<keyword evidence="3 7" id="KW-0489">Methyltransferase</keyword>
<dbReference type="PANTHER" id="PTHR23417:SF14">
    <property type="entry name" value="PENTACOTRIPEPTIDE-REPEAT REGION OF PRORP DOMAIN-CONTAINING PROTEIN"/>
    <property type="match status" value="1"/>
</dbReference>
<keyword evidence="9" id="KW-1185">Reference proteome</keyword>
<dbReference type="Pfam" id="PF02390">
    <property type="entry name" value="Methyltransf_4"/>
    <property type="match status" value="1"/>
</dbReference>
<protein>
    <recommendedName>
        <fullName evidence="7">tRNA (guanine-N(7)-)-methyltransferase</fullName>
        <ecNumber evidence="7">2.1.1.33</ecNumber>
    </recommendedName>
    <alternativeName>
        <fullName evidence="7">tRNA (guanine(46)-N(7))-methyltransferase</fullName>
    </alternativeName>
    <alternativeName>
        <fullName evidence="7">tRNA(m7G46)-methyltransferase</fullName>
    </alternativeName>
</protein>
<comment type="pathway">
    <text evidence="7">tRNA modification; N(7)-methylguanine-tRNA biosynthesis.</text>
</comment>
<comment type="similarity">
    <text evidence="7">Belongs to the class I-like SAM-binding methyltransferase superfamily. TrmB family.</text>
</comment>
<keyword evidence="4 7" id="KW-0808">Transferase</keyword>
<comment type="caution">
    <text evidence="7">Lacks conserved residue(s) required for the propagation of feature annotation.</text>
</comment>
<evidence type="ECO:0000256" key="4">
    <source>
        <dbReference type="ARBA" id="ARBA00022679"/>
    </source>
</evidence>
<reference evidence="8" key="1">
    <citation type="submission" date="2021-01" db="EMBL/GenBank/DDBJ databases">
        <title>Draft genome sequence of Acholeplasmataceae bacterium strain Mahy22.</title>
        <authorList>
            <person name="Watanabe M."/>
            <person name="Kojima H."/>
            <person name="Fukui M."/>
        </authorList>
    </citation>
    <scope>NUCLEOTIDE SEQUENCE</scope>
    <source>
        <strain evidence="8">Mahy22</strain>
    </source>
</reference>
<evidence type="ECO:0000313" key="9">
    <source>
        <dbReference type="Proteomes" id="UP000620133"/>
    </source>
</evidence>
<gene>
    <name evidence="7 8" type="primary">trmB</name>
    <name evidence="8" type="ORF">MPAN_009370</name>
</gene>
<feature type="binding site" evidence="7">
    <location>
        <begin position="179"/>
        <end position="182"/>
    </location>
    <ligand>
        <name>substrate</name>
    </ligand>
</feature>
<dbReference type="NCBIfam" id="TIGR00091">
    <property type="entry name" value="tRNA (guanosine(46)-N7)-methyltransferase TrmB"/>
    <property type="match status" value="1"/>
</dbReference>